<dbReference type="InterPro" id="IPR039448">
    <property type="entry name" value="Beta_helix"/>
</dbReference>
<name>A0A1W2BK19_9SPHI</name>
<proteinExistence type="predicted"/>
<dbReference type="InterPro" id="IPR006626">
    <property type="entry name" value="PbH1"/>
</dbReference>
<dbReference type="Proteomes" id="UP000192756">
    <property type="component" value="Unassembled WGS sequence"/>
</dbReference>
<dbReference type="PANTHER" id="PTHR36453:SF1">
    <property type="entry name" value="RIGHT HANDED BETA HELIX DOMAIN-CONTAINING PROTEIN"/>
    <property type="match status" value="1"/>
</dbReference>
<feature type="domain" description="Right handed beta helix" evidence="1">
    <location>
        <begin position="466"/>
        <end position="591"/>
    </location>
</feature>
<evidence type="ECO:0000313" key="3">
    <source>
        <dbReference type="Proteomes" id="UP000192756"/>
    </source>
</evidence>
<dbReference type="Gene3D" id="2.160.20.10">
    <property type="entry name" value="Single-stranded right-handed beta-helix, Pectin lyase-like"/>
    <property type="match status" value="2"/>
</dbReference>
<keyword evidence="3" id="KW-1185">Reference proteome</keyword>
<dbReference type="Pfam" id="PF13229">
    <property type="entry name" value="Beta_helix"/>
    <property type="match status" value="1"/>
</dbReference>
<organism evidence="2 3">
    <name type="scientific">Pedobacter africanus</name>
    <dbReference type="NCBI Taxonomy" id="151894"/>
    <lineage>
        <taxon>Bacteria</taxon>
        <taxon>Pseudomonadati</taxon>
        <taxon>Bacteroidota</taxon>
        <taxon>Sphingobacteriia</taxon>
        <taxon>Sphingobacteriales</taxon>
        <taxon>Sphingobacteriaceae</taxon>
        <taxon>Pedobacter</taxon>
    </lineage>
</organism>
<dbReference type="EMBL" id="FWXT01000001">
    <property type="protein sequence ID" value="SMC73100.1"/>
    <property type="molecule type" value="Genomic_DNA"/>
</dbReference>
<dbReference type="InterPro" id="IPR012334">
    <property type="entry name" value="Pectin_lyas_fold"/>
</dbReference>
<protein>
    <submittedName>
        <fullName evidence="2">Right handed beta helix region</fullName>
    </submittedName>
</protein>
<dbReference type="AlphaFoldDB" id="A0A1W2BK19"/>
<reference evidence="3" key="1">
    <citation type="submission" date="2017-04" db="EMBL/GenBank/DDBJ databases">
        <authorList>
            <person name="Varghese N."/>
            <person name="Submissions S."/>
        </authorList>
    </citation>
    <scope>NUCLEOTIDE SEQUENCE [LARGE SCALE GENOMIC DNA]</scope>
    <source>
        <strain evidence="3">DSM 12126</strain>
    </source>
</reference>
<dbReference type="InterPro" id="IPR011050">
    <property type="entry name" value="Pectin_lyase_fold/virulence"/>
</dbReference>
<evidence type="ECO:0000313" key="2">
    <source>
        <dbReference type="EMBL" id="SMC73100.1"/>
    </source>
</evidence>
<dbReference type="PANTHER" id="PTHR36453">
    <property type="entry name" value="SECRETED PROTEIN-RELATED"/>
    <property type="match status" value="1"/>
</dbReference>
<gene>
    <name evidence="2" type="ORF">SAMN04488524_2416</name>
</gene>
<accession>A0A1W2BK19</accession>
<dbReference type="RefSeq" id="WP_084238810.1">
    <property type="nucleotide sequence ID" value="NZ_FWXT01000001.1"/>
</dbReference>
<dbReference type="SMART" id="SM00710">
    <property type="entry name" value="PbH1"/>
    <property type="match status" value="6"/>
</dbReference>
<evidence type="ECO:0000259" key="1">
    <source>
        <dbReference type="Pfam" id="PF13229"/>
    </source>
</evidence>
<dbReference type="STRING" id="151894.SAMN04488524_2416"/>
<sequence>MIVTGIKRRLAGLLLLNIGILPIYAQQAYKIYVSPTGKKTGSGEIKAPLATIEQALKLANIRSGKTKKPIEIILRGGVYPISSTLEIVQHKTWNSSVPLTIKAWNNEKPILHGGKIIPQKLIKPVSDPSYLERFLPEFRDRIRQVNLKEAGIKNTGKLRMTGFTRPFAPAALEIFTNDEPGRIARWPNKGTVPIHMVLDTGSIPRWGDSTNRGGTFTYKDINRPSRWKEPHNAWIAGFFMWGYADDAVPLKGIDTVKKAITTLKPHSYGFGSGKPWRAWQAYNLPEEIDEPGEYYVDTDSRMLYFLPPDNLSKLELSELETPLLAIDDVRNVTIKNLNFTCSRGIGITMERTEKVLIDGCKFTNLGMVAIFMGKGVEAESDSLSVFAVQPKSRTIGSLVQYVYDHTTFDREAGKNNGIVNCEVYNTGSGGFLISGGNRLTLEPGNNYIKNCSIHDFNRIERSYRPGIWITGVGNRISNCDIYNAPSSGVMLHGNNHLIEYNNFHHLVMDSDDMGALYFGRNPSEQGQIVRYNYFHHIGGDHKTMAVYHDDGACGMEVYDNVFYKAGTVAGFVGGGRDNPYHNNIFIETKYAGHIDDRLKHWAKAMLAKDGTFQKRLEAVNYKKPPYATRYPWLSKYFEDNPEIPKRDTFSRNVLVKMLNRVEGKQEWLPFTDSNYETNEDPGFENYAAENFKLRPDAIIWRKIPGFRNIPFEKIGYKKVK</sequence>
<dbReference type="SUPFAM" id="SSF51126">
    <property type="entry name" value="Pectin lyase-like"/>
    <property type="match status" value="1"/>
</dbReference>
<dbReference type="OrthoDB" id="9763537at2"/>